<dbReference type="EMBL" id="FOMR01000021">
    <property type="protein sequence ID" value="SFE50327.1"/>
    <property type="molecule type" value="Genomic_DNA"/>
</dbReference>
<reference evidence="3" key="1">
    <citation type="submission" date="2016-10" db="EMBL/GenBank/DDBJ databases">
        <authorList>
            <person name="Varghese N."/>
            <person name="Submissions S."/>
        </authorList>
    </citation>
    <scope>NUCLEOTIDE SEQUENCE [LARGE SCALE GENOMIC DNA]</scope>
    <source>
        <strain evidence="3">DSM 22530</strain>
    </source>
</reference>
<keyword evidence="3" id="KW-1185">Reference proteome</keyword>
<protein>
    <submittedName>
        <fullName evidence="2">Uncharacterized protein</fullName>
    </submittedName>
</protein>
<proteinExistence type="predicted"/>
<keyword evidence="1" id="KW-0812">Transmembrane</keyword>
<dbReference type="AlphaFoldDB" id="A0A1I2B2V7"/>
<dbReference type="Proteomes" id="UP000199474">
    <property type="component" value="Unassembled WGS sequence"/>
</dbReference>
<accession>A0A1I2B2V7</accession>
<dbReference type="STRING" id="640948.SAMN05216238_1215"/>
<feature type="transmembrane region" description="Helical" evidence="1">
    <location>
        <begin position="27"/>
        <end position="45"/>
    </location>
</feature>
<name>A0A1I2B2V7_9BACI</name>
<organism evidence="2 3">
    <name type="scientific">Lentibacillus persicus</name>
    <dbReference type="NCBI Taxonomy" id="640948"/>
    <lineage>
        <taxon>Bacteria</taxon>
        <taxon>Bacillati</taxon>
        <taxon>Bacillota</taxon>
        <taxon>Bacilli</taxon>
        <taxon>Bacillales</taxon>
        <taxon>Bacillaceae</taxon>
        <taxon>Lentibacillus</taxon>
    </lineage>
</organism>
<keyword evidence="1" id="KW-1133">Transmembrane helix</keyword>
<gene>
    <name evidence="2" type="ORF">SAMN05216238_1215</name>
</gene>
<evidence type="ECO:0000256" key="1">
    <source>
        <dbReference type="SAM" id="Phobius"/>
    </source>
</evidence>
<sequence length="119" mass="14152">MGLSNRELQKLQAMYTYYLFKQKSSKLFLTGLYVMIGIWFIAMIIRGFENFLVMGSALLFIYLFISGIVWLYFAFVTRKVEKKRIEMGLSREKFEGLIGYDRLTGKMNKRFVKMPWDNL</sequence>
<feature type="transmembrane region" description="Helical" evidence="1">
    <location>
        <begin position="51"/>
        <end position="75"/>
    </location>
</feature>
<keyword evidence="1" id="KW-0472">Membrane</keyword>
<evidence type="ECO:0000313" key="2">
    <source>
        <dbReference type="EMBL" id="SFE50327.1"/>
    </source>
</evidence>
<evidence type="ECO:0000313" key="3">
    <source>
        <dbReference type="Proteomes" id="UP000199474"/>
    </source>
</evidence>